<feature type="chain" id="PRO_5034492410" evidence="1">
    <location>
        <begin position="17"/>
        <end position="119"/>
    </location>
</feature>
<keyword evidence="1" id="KW-0732">Signal</keyword>
<proteinExistence type="predicted"/>
<dbReference type="EMBL" id="WNKQ01000015">
    <property type="protein sequence ID" value="KAF5846608.1"/>
    <property type="molecule type" value="Genomic_DNA"/>
</dbReference>
<evidence type="ECO:0000313" key="3">
    <source>
        <dbReference type="Proteomes" id="UP000624244"/>
    </source>
</evidence>
<evidence type="ECO:0000256" key="1">
    <source>
        <dbReference type="SAM" id="SignalP"/>
    </source>
</evidence>
<accession>A0A8H5ZA98</accession>
<evidence type="ECO:0000313" key="2">
    <source>
        <dbReference type="EMBL" id="KAF5846608.1"/>
    </source>
</evidence>
<dbReference type="Proteomes" id="UP000624244">
    <property type="component" value="Unassembled WGS sequence"/>
</dbReference>
<gene>
    <name evidence="2" type="ORF">GGP41_004642</name>
</gene>
<comment type="caution">
    <text evidence="2">The sequence shown here is derived from an EMBL/GenBank/DDBJ whole genome shotgun (WGS) entry which is preliminary data.</text>
</comment>
<dbReference type="AlphaFoldDB" id="A0A8H5ZA98"/>
<organism evidence="2 3">
    <name type="scientific">Cochliobolus sativus</name>
    <name type="common">Common root rot and spot blotch fungus</name>
    <name type="synonym">Bipolaris sorokiniana</name>
    <dbReference type="NCBI Taxonomy" id="45130"/>
    <lineage>
        <taxon>Eukaryota</taxon>
        <taxon>Fungi</taxon>
        <taxon>Dikarya</taxon>
        <taxon>Ascomycota</taxon>
        <taxon>Pezizomycotina</taxon>
        <taxon>Dothideomycetes</taxon>
        <taxon>Pleosporomycetidae</taxon>
        <taxon>Pleosporales</taxon>
        <taxon>Pleosporineae</taxon>
        <taxon>Pleosporaceae</taxon>
        <taxon>Bipolaris</taxon>
    </lineage>
</organism>
<reference evidence="2" key="1">
    <citation type="submission" date="2019-11" db="EMBL/GenBank/DDBJ databases">
        <title>Bipolaris sorokiniana Genome sequencing.</title>
        <authorList>
            <person name="Wang H."/>
        </authorList>
    </citation>
    <scope>NUCLEOTIDE SEQUENCE</scope>
</reference>
<protein>
    <submittedName>
        <fullName evidence="2">Uncharacterized protein</fullName>
    </submittedName>
</protein>
<sequence length="119" mass="11400">MRFTIIAASLVAAVAAQYPAASETCAAPVTVTVTKTMGHTPVAPSSGSAYYPTTVAVYPTSTPLVPEASTAISGAPPVVSGTAAPTGTGVPIPEFTGAASSVKVGSALAGLGAVAALLL</sequence>
<name>A0A8H5ZA98_COCSA</name>
<feature type="signal peptide" evidence="1">
    <location>
        <begin position="1"/>
        <end position="16"/>
    </location>
</feature>
<dbReference type="OMA" id="VTKTMGH"/>